<dbReference type="PANTHER" id="PTHR13495:SF0">
    <property type="entry name" value="PSME3-INTERACTING PROTEIN"/>
    <property type="match status" value="1"/>
</dbReference>
<feature type="region of interest" description="Disordered" evidence="3">
    <location>
        <begin position="1"/>
        <end position="123"/>
    </location>
</feature>
<accession>A0AAN9UND6</accession>
<comment type="caution">
    <text evidence="5">The sequence shown here is derived from an EMBL/GenBank/DDBJ whole genome shotgun (WGS) entry which is preliminary data.</text>
</comment>
<sequence length="346" mass="36065">MSSRFVSGGTIAGDSSFSGAAPPQPALAAATSSSISPPPSSSTKPHAHTTANPSAPALHSLATAIPTTTSQTTTTTTTTTRSNNAEWEAAQAALAAERKQREESRRRAVEGGDGAGGGGGENQSLYEILQANKAAKQAAFEDANRIRNQFRALDDDEVDFLDGVEAQRRAEEERLRSETEARLEAFRRAQRGGGGSGGGGDGGDGGEEEQKGEVEKKKMGVGNEAAGVGAEEVVEEWSAVGRKRKRDRERERLVKGVKKRATEGTTTTTTREKEAEDAARPTGNDKAEAAAAANNNRSNAKPVGAKNDSSGICPQGKTETAQPTNGGPAKPNLGLVDYGSDDEDED</sequence>
<feature type="compositionally biased region" description="Polar residues" evidence="3">
    <location>
        <begin position="307"/>
        <end position="325"/>
    </location>
</feature>
<protein>
    <recommendedName>
        <fullName evidence="4">FAM192A/Fyv6 N-terminal domain-containing protein</fullName>
    </recommendedName>
</protein>
<keyword evidence="6" id="KW-1185">Reference proteome</keyword>
<dbReference type="PANTHER" id="PTHR13495">
    <property type="entry name" value="NEFA-INTERACTING NUCLEAR PROTEIN NIP30"/>
    <property type="match status" value="1"/>
</dbReference>
<feature type="region of interest" description="Disordered" evidence="3">
    <location>
        <begin position="168"/>
        <end position="346"/>
    </location>
</feature>
<feature type="compositionally biased region" description="Low complexity" evidence="3">
    <location>
        <begin position="26"/>
        <end position="51"/>
    </location>
</feature>
<dbReference type="EMBL" id="JAKJXP020000066">
    <property type="protein sequence ID" value="KAK7750322.1"/>
    <property type="molecule type" value="Genomic_DNA"/>
</dbReference>
<feature type="compositionally biased region" description="Basic and acidic residues" evidence="3">
    <location>
        <begin position="208"/>
        <end position="218"/>
    </location>
</feature>
<dbReference type="InterPro" id="IPR039845">
    <property type="entry name" value="FAM192A"/>
</dbReference>
<feature type="compositionally biased region" description="Low complexity" evidence="3">
    <location>
        <begin position="220"/>
        <end position="240"/>
    </location>
</feature>
<organism evidence="5 6">
    <name type="scientific">Diatrype stigma</name>
    <dbReference type="NCBI Taxonomy" id="117547"/>
    <lineage>
        <taxon>Eukaryota</taxon>
        <taxon>Fungi</taxon>
        <taxon>Dikarya</taxon>
        <taxon>Ascomycota</taxon>
        <taxon>Pezizomycotina</taxon>
        <taxon>Sordariomycetes</taxon>
        <taxon>Xylariomycetidae</taxon>
        <taxon>Xylariales</taxon>
        <taxon>Diatrypaceae</taxon>
        <taxon>Diatrype</taxon>
    </lineage>
</organism>
<feature type="compositionally biased region" description="Gly residues" evidence="3">
    <location>
        <begin position="191"/>
        <end position="203"/>
    </location>
</feature>
<gene>
    <name evidence="5" type="ORF">SLS62_007730</name>
</gene>
<dbReference type="AlphaFoldDB" id="A0AAN9UND6"/>
<evidence type="ECO:0000256" key="1">
    <source>
        <dbReference type="ARBA" id="ARBA00004123"/>
    </source>
</evidence>
<evidence type="ECO:0000259" key="4">
    <source>
        <dbReference type="Pfam" id="PF10187"/>
    </source>
</evidence>
<evidence type="ECO:0000256" key="2">
    <source>
        <dbReference type="ARBA" id="ARBA00023242"/>
    </source>
</evidence>
<proteinExistence type="predicted"/>
<feature type="compositionally biased region" description="Low complexity" evidence="3">
    <location>
        <begin position="67"/>
        <end position="95"/>
    </location>
</feature>
<name>A0AAN9UND6_9PEZI</name>
<dbReference type="Proteomes" id="UP001320420">
    <property type="component" value="Unassembled WGS sequence"/>
</dbReference>
<feature type="compositionally biased region" description="Basic and acidic residues" evidence="3">
    <location>
        <begin position="96"/>
        <end position="110"/>
    </location>
</feature>
<feature type="compositionally biased region" description="Gly residues" evidence="3">
    <location>
        <begin position="111"/>
        <end position="121"/>
    </location>
</feature>
<feature type="compositionally biased region" description="Basic and acidic residues" evidence="3">
    <location>
        <begin position="168"/>
        <end position="187"/>
    </location>
</feature>
<dbReference type="GO" id="GO:0005634">
    <property type="term" value="C:nucleus"/>
    <property type="evidence" value="ECO:0007669"/>
    <property type="project" value="UniProtKB-SubCell"/>
</dbReference>
<dbReference type="Pfam" id="PF10187">
    <property type="entry name" value="FAM192A_Fyv6_N"/>
    <property type="match status" value="1"/>
</dbReference>
<comment type="subcellular location">
    <subcellularLocation>
        <location evidence="1">Nucleus</location>
    </subcellularLocation>
</comment>
<feature type="domain" description="FAM192A/Fyv6 N-terminal" evidence="4">
    <location>
        <begin position="73"/>
        <end position="187"/>
    </location>
</feature>
<dbReference type="InterPro" id="IPR019331">
    <property type="entry name" value="FAM192A/Fyv6_N"/>
</dbReference>
<keyword evidence="2" id="KW-0539">Nucleus</keyword>
<reference evidence="5 6" key="1">
    <citation type="submission" date="2024-02" db="EMBL/GenBank/DDBJ databases">
        <title>De novo assembly and annotation of 12 fungi associated with fruit tree decline syndrome in Ontario, Canada.</title>
        <authorList>
            <person name="Sulman M."/>
            <person name="Ellouze W."/>
            <person name="Ilyukhin E."/>
        </authorList>
    </citation>
    <scope>NUCLEOTIDE SEQUENCE [LARGE SCALE GENOMIC DNA]</scope>
    <source>
        <strain evidence="5 6">M11/M66-122</strain>
    </source>
</reference>
<feature type="compositionally biased region" description="Low complexity" evidence="3">
    <location>
        <begin position="289"/>
        <end position="300"/>
    </location>
</feature>
<evidence type="ECO:0000313" key="5">
    <source>
        <dbReference type="EMBL" id="KAK7750322.1"/>
    </source>
</evidence>
<evidence type="ECO:0000313" key="6">
    <source>
        <dbReference type="Proteomes" id="UP001320420"/>
    </source>
</evidence>
<evidence type="ECO:0000256" key="3">
    <source>
        <dbReference type="SAM" id="MobiDB-lite"/>
    </source>
</evidence>
<feature type="compositionally biased region" description="Basic and acidic residues" evidence="3">
    <location>
        <begin position="270"/>
        <end position="288"/>
    </location>
</feature>